<dbReference type="Pfam" id="PF13692">
    <property type="entry name" value="Glyco_trans_1_4"/>
    <property type="match status" value="1"/>
</dbReference>
<sequence>MTRVVILTGDPVGAAMAGPAIRAWNMALELQRHGHDVRIVSTSDSTEPSARDGVTVERVRAGDDRAFRAHERWAEVIVFQGYGLGQFDSLRRTDRFLVADVYAPMHLEALEQGRDLARATWSLRVATARDSLTDQLRRADLVLCASERQRQLYLGHLAAIGRVTPATYAGDPELRGLLALAPFGLPTEPPAPGRALRGVHTAIDADSRVLLWGGGVYDWFDPLTLIRAVARAKGSVPGIRLVFLGTRHPKVDEMGIVRRAVDLATELGVEGCEVVFNDTWVPYDERGAFLLEADAGVSTHHVHVETTFAFRTRILDYLWAGLPMVVTEGDGFADLVREEGLGVVVPANDEDALADALTAVLTDTAAAQQYRANVARVREQYTWPVVLEPLVRFVDAPHHAADYVPGRGGMGAGSGRARRTAGPGHAARMAWHHLRHSGVRGLAARVRARIGRRS</sequence>
<name>A0A9E5JRQ1_9MICO</name>
<protein>
    <submittedName>
        <fullName evidence="1">Glycosyltransferase family 4 protein</fullName>
    </submittedName>
</protein>
<dbReference type="RefSeq" id="WP_152584115.1">
    <property type="nucleotide sequence ID" value="NZ_VIKT02000025.1"/>
</dbReference>
<dbReference type="SUPFAM" id="SSF53756">
    <property type="entry name" value="UDP-Glycosyltransferase/glycogen phosphorylase"/>
    <property type="match status" value="1"/>
</dbReference>
<evidence type="ECO:0000313" key="2">
    <source>
        <dbReference type="Proteomes" id="UP000818266"/>
    </source>
</evidence>
<dbReference type="OrthoDB" id="9771846at2"/>
<dbReference type="PANTHER" id="PTHR12526">
    <property type="entry name" value="GLYCOSYLTRANSFERASE"/>
    <property type="match status" value="1"/>
</dbReference>
<dbReference type="PANTHER" id="PTHR12526:SF635">
    <property type="entry name" value="GLYCOSYL TRANSFERASE GROUP 1"/>
    <property type="match status" value="1"/>
</dbReference>
<proteinExistence type="predicted"/>
<accession>A0A9E5JRQ1</accession>
<dbReference type="AlphaFoldDB" id="A0A9E5JRQ1"/>
<keyword evidence="2" id="KW-1185">Reference proteome</keyword>
<dbReference type="Gene3D" id="3.40.50.2000">
    <property type="entry name" value="Glycogen Phosphorylase B"/>
    <property type="match status" value="2"/>
</dbReference>
<dbReference type="CDD" id="cd03801">
    <property type="entry name" value="GT4_PimA-like"/>
    <property type="match status" value="1"/>
</dbReference>
<dbReference type="Proteomes" id="UP000818266">
    <property type="component" value="Unassembled WGS sequence"/>
</dbReference>
<reference evidence="1 2" key="1">
    <citation type="submission" date="2020-03" db="EMBL/GenBank/DDBJ databases">
        <title>Chryseoglobus sp. isolated from a deep-sea seamount.</title>
        <authorList>
            <person name="Zhang D.-C."/>
        </authorList>
    </citation>
    <scope>NUCLEOTIDE SEQUENCE [LARGE SCALE GENOMIC DNA]</scope>
    <source>
        <strain evidence="1 2">KN1116</strain>
    </source>
</reference>
<dbReference type="GO" id="GO:0016757">
    <property type="term" value="F:glycosyltransferase activity"/>
    <property type="evidence" value="ECO:0007669"/>
    <property type="project" value="TreeGrafter"/>
</dbReference>
<organism evidence="1 2">
    <name type="scientific">Microcella pacifica</name>
    <dbReference type="NCBI Taxonomy" id="2591847"/>
    <lineage>
        <taxon>Bacteria</taxon>
        <taxon>Bacillati</taxon>
        <taxon>Actinomycetota</taxon>
        <taxon>Actinomycetes</taxon>
        <taxon>Micrococcales</taxon>
        <taxon>Microbacteriaceae</taxon>
        <taxon>Microcella</taxon>
    </lineage>
</organism>
<gene>
    <name evidence="1" type="ORF">FK219_011800</name>
</gene>
<dbReference type="EMBL" id="VIKT02000025">
    <property type="protein sequence ID" value="NHF63906.1"/>
    <property type="molecule type" value="Genomic_DNA"/>
</dbReference>
<comment type="caution">
    <text evidence="1">The sequence shown here is derived from an EMBL/GenBank/DDBJ whole genome shotgun (WGS) entry which is preliminary data.</text>
</comment>
<evidence type="ECO:0000313" key="1">
    <source>
        <dbReference type="EMBL" id="NHF63906.1"/>
    </source>
</evidence>